<proteinExistence type="inferred from homology"/>
<keyword evidence="3" id="KW-0479">Metal-binding</keyword>
<feature type="domain" description="TauD/TfdA-like" evidence="7">
    <location>
        <begin position="31"/>
        <end position="320"/>
    </location>
</feature>
<dbReference type="OrthoDB" id="10257314at2759"/>
<protein>
    <recommendedName>
        <fullName evidence="7">TauD/TfdA-like domain-containing protein</fullName>
    </recommendedName>
</protein>
<keyword evidence="9" id="KW-1185">Reference proteome</keyword>
<evidence type="ECO:0000259" key="7">
    <source>
        <dbReference type="Pfam" id="PF02668"/>
    </source>
</evidence>
<dbReference type="InterPro" id="IPR042098">
    <property type="entry name" value="TauD-like_sf"/>
</dbReference>
<name>A0A3E2GZT0_SCYLI</name>
<evidence type="ECO:0000256" key="5">
    <source>
        <dbReference type="ARBA" id="ARBA00023002"/>
    </source>
</evidence>
<organism evidence="8 9">
    <name type="scientific">Scytalidium lignicola</name>
    <name type="common">Hyphomycete</name>
    <dbReference type="NCBI Taxonomy" id="5539"/>
    <lineage>
        <taxon>Eukaryota</taxon>
        <taxon>Fungi</taxon>
        <taxon>Dikarya</taxon>
        <taxon>Ascomycota</taxon>
        <taxon>Pezizomycotina</taxon>
        <taxon>Leotiomycetes</taxon>
        <taxon>Leotiomycetes incertae sedis</taxon>
        <taxon>Scytalidium</taxon>
    </lineage>
</organism>
<comment type="similarity">
    <text evidence="2">Belongs to the TfdA dioxygenase family.</text>
</comment>
<keyword evidence="6" id="KW-0408">Iron</keyword>
<dbReference type="GO" id="GO:0046872">
    <property type="term" value="F:metal ion binding"/>
    <property type="evidence" value="ECO:0007669"/>
    <property type="project" value="UniProtKB-KW"/>
</dbReference>
<feature type="non-terminal residue" evidence="8">
    <location>
        <position position="1"/>
    </location>
</feature>
<comment type="caution">
    <text evidence="8">The sequence shown here is derived from an EMBL/GenBank/DDBJ whole genome shotgun (WGS) entry which is preliminary data.</text>
</comment>
<evidence type="ECO:0000256" key="3">
    <source>
        <dbReference type="ARBA" id="ARBA00022723"/>
    </source>
</evidence>
<dbReference type="EMBL" id="NCSJ02000260">
    <property type="protein sequence ID" value="RFU26482.1"/>
    <property type="molecule type" value="Genomic_DNA"/>
</dbReference>
<sequence length="360" mass="40239">MIAADPDAPQQLTYEPMKYSGSLDRLEYVDVTPIIGREYTNVLIKDILNAPNAEQQLRDLAVVISQRGVVFFRQDQRGLSVDELKRFTDLVGKLSGRPKENGLHVHPIYRDPNNLTLPDGTTDENIYVINSEAQKKLYKTMAGKNTTEPKNLEREWHSDATFENAPSDFSCLLMEETPASGGDTLWCSGYEIYDRISPPMQKFLETLTATCAQPVFKSACQAGGYEVMSPRGSPHNVGDEFAPVHPVVRTNRQTGWKAIFAGVGLHVTRINDVYDYEDKMIRDYIMRLITRNHDCIARMHWTKGAAAIWNNSCVWHAATPDTHLIPGSIRTGIRASSVGEVPYLDAASTGRREALGLPLN</sequence>
<dbReference type="STRING" id="5539.A0A3E2GZT0"/>
<gene>
    <name evidence="8" type="ORF">B7463_g9857</name>
</gene>
<keyword evidence="4" id="KW-0223">Dioxygenase</keyword>
<dbReference type="PANTHER" id="PTHR30468:SF10">
    <property type="entry name" value="TAUD_TFDA-LIKE DOMAIN-CONTAINING PROTEIN"/>
    <property type="match status" value="1"/>
</dbReference>
<feature type="non-terminal residue" evidence="8">
    <location>
        <position position="360"/>
    </location>
</feature>
<dbReference type="GO" id="GO:0016706">
    <property type="term" value="F:2-oxoglutarate-dependent dioxygenase activity"/>
    <property type="evidence" value="ECO:0007669"/>
    <property type="project" value="TreeGrafter"/>
</dbReference>
<dbReference type="AlphaFoldDB" id="A0A3E2GZT0"/>
<dbReference type="Pfam" id="PF02668">
    <property type="entry name" value="TauD"/>
    <property type="match status" value="1"/>
</dbReference>
<dbReference type="InterPro" id="IPR051323">
    <property type="entry name" value="AtsK-like"/>
</dbReference>
<dbReference type="Proteomes" id="UP000258309">
    <property type="component" value="Unassembled WGS sequence"/>
</dbReference>
<comment type="cofactor">
    <cofactor evidence="1">
        <name>Fe(2+)</name>
        <dbReference type="ChEBI" id="CHEBI:29033"/>
    </cofactor>
</comment>
<accession>A0A3E2GZT0</accession>
<dbReference type="Gene3D" id="3.60.130.10">
    <property type="entry name" value="Clavaminate synthase-like"/>
    <property type="match status" value="1"/>
</dbReference>
<evidence type="ECO:0000313" key="8">
    <source>
        <dbReference type="EMBL" id="RFU26482.1"/>
    </source>
</evidence>
<evidence type="ECO:0000256" key="6">
    <source>
        <dbReference type="ARBA" id="ARBA00023004"/>
    </source>
</evidence>
<reference evidence="8 9" key="1">
    <citation type="submission" date="2018-05" db="EMBL/GenBank/DDBJ databases">
        <title>Draft genome sequence of Scytalidium lignicola DSM 105466, a ubiquitous saprotrophic fungus.</title>
        <authorList>
            <person name="Buettner E."/>
            <person name="Gebauer A.M."/>
            <person name="Hofrichter M."/>
            <person name="Liers C."/>
            <person name="Kellner H."/>
        </authorList>
    </citation>
    <scope>NUCLEOTIDE SEQUENCE [LARGE SCALE GENOMIC DNA]</scope>
    <source>
        <strain evidence="8 9">DSM 105466</strain>
    </source>
</reference>
<dbReference type="InterPro" id="IPR003819">
    <property type="entry name" value="TauD/TfdA-like"/>
</dbReference>
<dbReference type="SUPFAM" id="SSF51197">
    <property type="entry name" value="Clavaminate synthase-like"/>
    <property type="match status" value="1"/>
</dbReference>
<dbReference type="GO" id="GO:0005737">
    <property type="term" value="C:cytoplasm"/>
    <property type="evidence" value="ECO:0007669"/>
    <property type="project" value="TreeGrafter"/>
</dbReference>
<keyword evidence="5" id="KW-0560">Oxidoreductase</keyword>
<dbReference type="PANTHER" id="PTHR30468">
    <property type="entry name" value="ALPHA-KETOGLUTARATE-DEPENDENT SULFONATE DIOXYGENASE"/>
    <property type="match status" value="1"/>
</dbReference>
<evidence type="ECO:0000256" key="1">
    <source>
        <dbReference type="ARBA" id="ARBA00001954"/>
    </source>
</evidence>
<evidence type="ECO:0000256" key="4">
    <source>
        <dbReference type="ARBA" id="ARBA00022964"/>
    </source>
</evidence>
<dbReference type="OMA" id="ITRNHDC"/>
<evidence type="ECO:0000313" key="9">
    <source>
        <dbReference type="Proteomes" id="UP000258309"/>
    </source>
</evidence>
<evidence type="ECO:0000256" key="2">
    <source>
        <dbReference type="ARBA" id="ARBA00005896"/>
    </source>
</evidence>